<evidence type="ECO:0000256" key="1">
    <source>
        <dbReference type="SAM" id="MobiDB-lite"/>
    </source>
</evidence>
<dbReference type="RefSeq" id="XP_036355364.1">
    <property type="nucleotide sequence ID" value="XM_036499471.1"/>
</dbReference>
<reference evidence="3" key="1">
    <citation type="submission" date="2025-08" db="UniProtKB">
        <authorList>
            <consortium name="RefSeq"/>
        </authorList>
    </citation>
    <scope>IDENTIFICATION</scope>
</reference>
<gene>
    <name evidence="3" type="primary">LOC115229986</name>
</gene>
<organism evidence="2 3">
    <name type="scientific">Octopus sinensis</name>
    <name type="common">East Asian common octopus</name>
    <dbReference type="NCBI Taxonomy" id="2607531"/>
    <lineage>
        <taxon>Eukaryota</taxon>
        <taxon>Metazoa</taxon>
        <taxon>Spiralia</taxon>
        <taxon>Lophotrochozoa</taxon>
        <taxon>Mollusca</taxon>
        <taxon>Cephalopoda</taxon>
        <taxon>Coleoidea</taxon>
        <taxon>Octopodiformes</taxon>
        <taxon>Octopoda</taxon>
        <taxon>Incirrata</taxon>
        <taxon>Octopodidae</taxon>
        <taxon>Octopus</taxon>
    </lineage>
</organism>
<feature type="compositionally biased region" description="Low complexity" evidence="1">
    <location>
        <begin position="35"/>
        <end position="48"/>
    </location>
</feature>
<accession>A0A7E6EJA4</accession>
<feature type="compositionally biased region" description="Polar residues" evidence="1">
    <location>
        <begin position="8"/>
        <end position="19"/>
    </location>
</feature>
<evidence type="ECO:0000313" key="3">
    <source>
        <dbReference type="RefSeq" id="XP_036355364.1"/>
    </source>
</evidence>
<proteinExistence type="predicted"/>
<dbReference type="Proteomes" id="UP000515154">
    <property type="component" value="Unplaced"/>
</dbReference>
<dbReference type="KEGG" id="osn:115229986"/>
<sequence>MLKLPRYSSKTDWQSKQACTSSPPTPSTANTLQHSATLPSPKLASSPSSQTYEDQLMRLIGQHLHLCCRDKLCYVGEEDESLVETISEEFQLITPPKCLSPRSLFTSVRRNTSIDEYFSTSSTMRTRFNRLLVVHCYHKIDNFKWFLQSIFRDFRIMVIARPPALNTLPALPRAGENYHIDILRDLKSFDLDIDYQVGVVVNAD</sequence>
<evidence type="ECO:0000313" key="2">
    <source>
        <dbReference type="Proteomes" id="UP000515154"/>
    </source>
</evidence>
<keyword evidence="2" id="KW-1185">Reference proteome</keyword>
<name>A0A7E6EJA4_9MOLL</name>
<feature type="region of interest" description="Disordered" evidence="1">
    <location>
        <begin position="1"/>
        <end position="48"/>
    </location>
</feature>
<dbReference type="AlphaFoldDB" id="A0A7E6EJA4"/>
<protein>
    <submittedName>
        <fullName evidence="3">Uncharacterized protein LOC115229986</fullName>
    </submittedName>
</protein>